<dbReference type="AlphaFoldDB" id="A0A8J4EAD5"/>
<sequence length="210" mass="22154">MTDRISLTAAELAFLLSVSGTSGSPAPDLLGFTDADRTEPVIAAGLGSLLLRHLVAPGQGQQVELAPELVAITEGLARPRICVQVGLVADQTADGALLFESGIVRFLLAPRAYRCFDVTGVDPAVDRREPLLQLARPFLDAHRPAVASFTAHSAQVQNAWVTVSVEADDRWSFVSGSAPDAARSTLTADEAMEQIRDALGTLLPELSPTA</sequence>
<accession>A0A8J4EAD5</accession>
<dbReference type="EMBL" id="BOPH01000025">
    <property type="protein sequence ID" value="GIJ67419.1"/>
    <property type="molecule type" value="Genomic_DNA"/>
</dbReference>
<dbReference type="Proteomes" id="UP000635606">
    <property type="component" value="Unassembled WGS sequence"/>
</dbReference>
<organism evidence="1 2">
    <name type="scientific">Virgisporangium ochraceum</name>
    <dbReference type="NCBI Taxonomy" id="65505"/>
    <lineage>
        <taxon>Bacteria</taxon>
        <taxon>Bacillati</taxon>
        <taxon>Actinomycetota</taxon>
        <taxon>Actinomycetes</taxon>
        <taxon>Micromonosporales</taxon>
        <taxon>Micromonosporaceae</taxon>
        <taxon>Virgisporangium</taxon>
    </lineage>
</organism>
<comment type="caution">
    <text evidence="1">The sequence shown here is derived from an EMBL/GenBank/DDBJ whole genome shotgun (WGS) entry which is preliminary data.</text>
</comment>
<evidence type="ECO:0000313" key="1">
    <source>
        <dbReference type="EMBL" id="GIJ67419.1"/>
    </source>
</evidence>
<reference evidence="1" key="1">
    <citation type="submission" date="2021-01" db="EMBL/GenBank/DDBJ databases">
        <title>Whole genome shotgun sequence of Virgisporangium ochraceum NBRC 16418.</title>
        <authorList>
            <person name="Komaki H."/>
            <person name="Tamura T."/>
        </authorList>
    </citation>
    <scope>NUCLEOTIDE SEQUENCE</scope>
    <source>
        <strain evidence="1">NBRC 16418</strain>
    </source>
</reference>
<dbReference type="RefSeq" id="WP_203927375.1">
    <property type="nucleotide sequence ID" value="NZ_BOPH01000025.1"/>
</dbReference>
<name>A0A8J4EAD5_9ACTN</name>
<evidence type="ECO:0000313" key="2">
    <source>
        <dbReference type="Proteomes" id="UP000635606"/>
    </source>
</evidence>
<keyword evidence="2" id="KW-1185">Reference proteome</keyword>
<protein>
    <submittedName>
        <fullName evidence="1">Uncharacterized protein</fullName>
    </submittedName>
</protein>
<proteinExistence type="predicted"/>
<gene>
    <name evidence="1" type="ORF">Voc01_023360</name>
</gene>